<dbReference type="RefSeq" id="XP_068355278.1">
    <property type="nucleotide sequence ID" value="XM_068507615.1"/>
</dbReference>
<evidence type="ECO:0000313" key="3">
    <source>
        <dbReference type="Proteomes" id="UP000179807"/>
    </source>
</evidence>
<proteinExistence type="predicted"/>
<sequence length="533" mass="60151">MTKNEATQWWKESFSQTDLETIPSQCPNIAKAIEIWTKISPVILANTNKHDNEEDYWKSVQTLMQKLVPDQSIPDPKSKILDFWNILYDNKTIIAPETPEQCLPLINYLCPTPCNDFFVLDFPRSINNPMLALRTYQYLHTSNHPKCVGFISENGAIGRLMDFYLPFLTPLLGQYDNMYWQYRLEMCDLIVSLVVSHFEEIPLIDNFVISLNSKITSILSDAPLEYAADFVRYAIQINKVSMPRIKPETATKRILNLLAAAPPGTAAHAPLVRFAYKMVSDFVATESLAKYLINQGVTCSYDLEILATIAINPQSNAQKIVICQLASVMVLDPIYGRSAALLFAKVLSRVKELNAEAKEWVILFIRRLIVFIALAFNKKRYSGKIARIAEILTHPDLKEIGWLNDEIIRNISAMKKEKLSPPYFDTLFETVEVPEDDKWKSDYEIFSQEHPSLKRFPFGPTGNALLENEQTKPKTKKKGPVKKAGAKAGKKPLAKKGKAAATAAGTKTEGGINDGDDPKAPPKKKGRRPKWNP</sequence>
<name>A0A1J4JX79_9EUKA</name>
<dbReference type="GeneID" id="94842319"/>
<feature type="compositionally biased region" description="Basic residues" evidence="1">
    <location>
        <begin position="521"/>
        <end position="533"/>
    </location>
</feature>
<feature type="region of interest" description="Disordered" evidence="1">
    <location>
        <begin position="454"/>
        <end position="533"/>
    </location>
</feature>
<dbReference type="Proteomes" id="UP000179807">
    <property type="component" value="Unassembled WGS sequence"/>
</dbReference>
<dbReference type="AlphaFoldDB" id="A0A1J4JX79"/>
<feature type="compositionally biased region" description="Basic residues" evidence="1">
    <location>
        <begin position="473"/>
        <end position="498"/>
    </location>
</feature>
<dbReference type="VEuPathDB" id="TrichDB:TRFO_30905"/>
<dbReference type="EMBL" id="MLAK01000881">
    <property type="protein sequence ID" value="OHT02142.1"/>
    <property type="molecule type" value="Genomic_DNA"/>
</dbReference>
<organism evidence="2 3">
    <name type="scientific">Tritrichomonas foetus</name>
    <dbReference type="NCBI Taxonomy" id="1144522"/>
    <lineage>
        <taxon>Eukaryota</taxon>
        <taxon>Metamonada</taxon>
        <taxon>Parabasalia</taxon>
        <taxon>Tritrichomonadida</taxon>
        <taxon>Tritrichomonadidae</taxon>
        <taxon>Tritrichomonas</taxon>
    </lineage>
</organism>
<keyword evidence="3" id="KW-1185">Reference proteome</keyword>
<evidence type="ECO:0000256" key="1">
    <source>
        <dbReference type="SAM" id="MobiDB-lite"/>
    </source>
</evidence>
<evidence type="ECO:0000313" key="2">
    <source>
        <dbReference type="EMBL" id="OHT02142.1"/>
    </source>
</evidence>
<accession>A0A1J4JX79</accession>
<protein>
    <submittedName>
        <fullName evidence="2">Uncharacterized protein</fullName>
    </submittedName>
</protein>
<reference evidence="2" key="1">
    <citation type="submission" date="2016-10" db="EMBL/GenBank/DDBJ databases">
        <authorList>
            <person name="Benchimol M."/>
            <person name="Almeida L.G."/>
            <person name="Vasconcelos A.T."/>
            <person name="Perreira-Neves A."/>
            <person name="Rosa I.A."/>
            <person name="Tasca T."/>
            <person name="Bogo M.R."/>
            <person name="de Souza W."/>
        </authorList>
    </citation>
    <scope>NUCLEOTIDE SEQUENCE [LARGE SCALE GENOMIC DNA]</scope>
    <source>
        <strain evidence="2">K</strain>
    </source>
</reference>
<gene>
    <name evidence="2" type="ORF">TRFO_30905</name>
</gene>
<comment type="caution">
    <text evidence="2">The sequence shown here is derived from an EMBL/GenBank/DDBJ whole genome shotgun (WGS) entry which is preliminary data.</text>
</comment>